<proteinExistence type="predicted"/>
<accession>A0AAQ3JWC2</accession>
<dbReference type="EMBL" id="CP136891">
    <property type="protein sequence ID" value="WOK97396.1"/>
    <property type="molecule type" value="Genomic_DNA"/>
</dbReference>
<reference evidence="1 2" key="1">
    <citation type="submission" date="2023-10" db="EMBL/GenBank/DDBJ databases">
        <title>Chromosome-scale genome assembly provides insights into flower coloration mechanisms of Canna indica.</title>
        <authorList>
            <person name="Li C."/>
        </authorList>
    </citation>
    <scope>NUCLEOTIDE SEQUENCE [LARGE SCALE GENOMIC DNA]</scope>
    <source>
        <tissue evidence="1">Flower</tissue>
    </source>
</reference>
<gene>
    <name evidence="1" type="ORF">Cni_G06104</name>
</gene>
<dbReference type="InterPro" id="IPR008586">
    <property type="entry name" value="DUF868_pln"/>
</dbReference>
<dbReference type="Proteomes" id="UP001327560">
    <property type="component" value="Chromosome 2"/>
</dbReference>
<evidence type="ECO:0000313" key="1">
    <source>
        <dbReference type="EMBL" id="WOK97396.1"/>
    </source>
</evidence>
<dbReference type="Pfam" id="PF05910">
    <property type="entry name" value="DUF868"/>
    <property type="match status" value="1"/>
</dbReference>
<dbReference type="AlphaFoldDB" id="A0AAQ3JWC2"/>
<name>A0AAQ3JWC2_9LILI</name>
<organism evidence="1 2">
    <name type="scientific">Canna indica</name>
    <name type="common">Indian-shot</name>
    <dbReference type="NCBI Taxonomy" id="4628"/>
    <lineage>
        <taxon>Eukaryota</taxon>
        <taxon>Viridiplantae</taxon>
        <taxon>Streptophyta</taxon>
        <taxon>Embryophyta</taxon>
        <taxon>Tracheophyta</taxon>
        <taxon>Spermatophyta</taxon>
        <taxon>Magnoliopsida</taxon>
        <taxon>Liliopsida</taxon>
        <taxon>Zingiberales</taxon>
        <taxon>Cannaceae</taxon>
        <taxon>Canna</taxon>
    </lineage>
</organism>
<sequence>MGMEYCMLLEETMDYIRCLTTQIRCRLCSPLELHFGDMCVEFVRRTFEGAPPPVAECSAISRMQRVRDVSAYSTKAALGGGWREQQIVISCEGDDTSGENSKLSISVMGIGFERRNGDGSKVLLSIG</sequence>
<protein>
    <submittedName>
        <fullName evidence="1">Uncharacterized protein</fullName>
    </submittedName>
</protein>
<keyword evidence="2" id="KW-1185">Reference proteome</keyword>
<evidence type="ECO:0000313" key="2">
    <source>
        <dbReference type="Proteomes" id="UP001327560"/>
    </source>
</evidence>